<feature type="compositionally biased region" description="Basic and acidic residues" evidence="5">
    <location>
        <begin position="187"/>
        <end position="198"/>
    </location>
</feature>
<dbReference type="GO" id="GO:0008270">
    <property type="term" value="F:zinc ion binding"/>
    <property type="evidence" value="ECO:0007669"/>
    <property type="project" value="UniProtKB-KW"/>
</dbReference>
<feature type="region of interest" description="Disordered" evidence="5">
    <location>
        <begin position="12"/>
        <end position="31"/>
    </location>
</feature>
<name>A0AAD3HCM1_9STRA</name>
<accession>A0AAD3HCM1</accession>
<keyword evidence="3" id="KW-0862">Zinc</keyword>
<keyword evidence="8" id="KW-1185">Reference proteome</keyword>
<evidence type="ECO:0000259" key="6">
    <source>
        <dbReference type="PROSITE" id="PS50199"/>
    </source>
</evidence>
<dbReference type="InterPro" id="IPR001876">
    <property type="entry name" value="Znf_RanBP2"/>
</dbReference>
<feature type="compositionally biased region" description="Basic and acidic residues" evidence="5">
    <location>
        <begin position="78"/>
        <end position="98"/>
    </location>
</feature>
<evidence type="ECO:0000256" key="5">
    <source>
        <dbReference type="SAM" id="MobiDB-lite"/>
    </source>
</evidence>
<evidence type="ECO:0000256" key="4">
    <source>
        <dbReference type="PROSITE-ProRule" id="PRU00322"/>
    </source>
</evidence>
<evidence type="ECO:0000256" key="3">
    <source>
        <dbReference type="ARBA" id="ARBA00022833"/>
    </source>
</evidence>
<dbReference type="EMBL" id="BLLK01000062">
    <property type="protein sequence ID" value="GFH58321.1"/>
    <property type="molecule type" value="Genomic_DNA"/>
</dbReference>
<feature type="region of interest" description="Disordered" evidence="5">
    <location>
        <begin position="71"/>
        <end position="103"/>
    </location>
</feature>
<comment type="caution">
    <text evidence="7">The sequence shown here is derived from an EMBL/GenBank/DDBJ whole genome shotgun (WGS) entry which is preliminary data.</text>
</comment>
<feature type="domain" description="RanBP2-type" evidence="6">
    <location>
        <begin position="47"/>
        <end position="76"/>
    </location>
</feature>
<gene>
    <name evidence="7" type="ORF">CTEN210_14797</name>
</gene>
<keyword evidence="2 4" id="KW-0863">Zinc-finger</keyword>
<dbReference type="Gene3D" id="4.10.1060.10">
    <property type="entry name" value="Zinc finger, RanBP2-type"/>
    <property type="match status" value="1"/>
</dbReference>
<dbReference type="PROSITE" id="PS50199">
    <property type="entry name" value="ZF_RANBP2_2"/>
    <property type="match status" value="1"/>
</dbReference>
<evidence type="ECO:0000256" key="1">
    <source>
        <dbReference type="ARBA" id="ARBA00022723"/>
    </source>
</evidence>
<protein>
    <recommendedName>
        <fullName evidence="6">RanBP2-type domain-containing protein</fullName>
    </recommendedName>
</protein>
<evidence type="ECO:0000313" key="7">
    <source>
        <dbReference type="EMBL" id="GFH58321.1"/>
    </source>
</evidence>
<proteinExistence type="predicted"/>
<keyword evidence="1" id="KW-0479">Metal-binding</keyword>
<evidence type="ECO:0000256" key="2">
    <source>
        <dbReference type="ARBA" id="ARBA00022771"/>
    </source>
</evidence>
<feature type="region of interest" description="Disordered" evidence="5">
    <location>
        <begin position="159"/>
        <end position="198"/>
    </location>
</feature>
<reference evidence="7 8" key="1">
    <citation type="journal article" date="2021" name="Sci. Rep.">
        <title>The genome of the diatom Chaetoceros tenuissimus carries an ancient integrated fragment of an extant virus.</title>
        <authorList>
            <person name="Hongo Y."/>
            <person name="Kimura K."/>
            <person name="Takaki Y."/>
            <person name="Yoshida Y."/>
            <person name="Baba S."/>
            <person name="Kobayashi G."/>
            <person name="Nagasaki K."/>
            <person name="Hano T."/>
            <person name="Tomaru Y."/>
        </authorList>
    </citation>
    <scope>NUCLEOTIDE SEQUENCE [LARGE SCALE GENOMIC DNA]</scope>
    <source>
        <strain evidence="7 8">NIES-3715</strain>
    </source>
</reference>
<evidence type="ECO:0000313" key="8">
    <source>
        <dbReference type="Proteomes" id="UP001054902"/>
    </source>
</evidence>
<sequence>MKIVSLALKKQSMSHQVPKAAANTSNDTAAVSLPPPSQGWGNLFKKEEGTWACLICRSSNPKTASSCLACKTAKGKKSVGEKPSEEDAGNDKKDDDSKGPTFCFDNKDSGNTFTFSYGAPASDAANSNASGGFTFGAANTENSKGDTLKPATGGFTFETAKKKDSKGNTPKPATSGFTFVATSTAATEKKDDTPKPTF</sequence>
<dbReference type="AlphaFoldDB" id="A0AAD3HCM1"/>
<feature type="compositionally biased region" description="Polar residues" evidence="5">
    <location>
        <begin position="167"/>
        <end position="186"/>
    </location>
</feature>
<dbReference type="Proteomes" id="UP001054902">
    <property type="component" value="Unassembled WGS sequence"/>
</dbReference>
<dbReference type="PROSITE" id="PS01358">
    <property type="entry name" value="ZF_RANBP2_1"/>
    <property type="match status" value="1"/>
</dbReference>
<organism evidence="7 8">
    <name type="scientific">Chaetoceros tenuissimus</name>
    <dbReference type="NCBI Taxonomy" id="426638"/>
    <lineage>
        <taxon>Eukaryota</taxon>
        <taxon>Sar</taxon>
        <taxon>Stramenopiles</taxon>
        <taxon>Ochrophyta</taxon>
        <taxon>Bacillariophyta</taxon>
        <taxon>Coscinodiscophyceae</taxon>
        <taxon>Chaetocerotophycidae</taxon>
        <taxon>Chaetocerotales</taxon>
        <taxon>Chaetocerotaceae</taxon>
        <taxon>Chaetoceros</taxon>
    </lineage>
</organism>